<reference evidence="1 2" key="1">
    <citation type="submission" date="2019-03" db="EMBL/GenBank/DDBJ databases">
        <title>Genomic Encyclopedia of Type Strains, Phase IV (KMG-IV): sequencing the most valuable type-strain genomes for metagenomic binning, comparative biology and taxonomic classification.</title>
        <authorList>
            <person name="Goeker M."/>
        </authorList>
    </citation>
    <scope>NUCLEOTIDE SEQUENCE [LARGE SCALE GENOMIC DNA]</scope>
    <source>
        <strain evidence="1 2">DSM 1709</strain>
    </source>
</reference>
<dbReference type="InterPro" id="IPR027417">
    <property type="entry name" value="P-loop_NTPase"/>
</dbReference>
<dbReference type="EMBL" id="SLXD01000023">
    <property type="protein sequence ID" value="TCO97187.1"/>
    <property type="molecule type" value="Genomic_DNA"/>
</dbReference>
<dbReference type="InterPro" id="IPR005331">
    <property type="entry name" value="Sulfotransferase"/>
</dbReference>
<dbReference type="GO" id="GO:0016020">
    <property type="term" value="C:membrane"/>
    <property type="evidence" value="ECO:0007669"/>
    <property type="project" value="InterPro"/>
</dbReference>
<dbReference type="Pfam" id="PF03567">
    <property type="entry name" value="Sulfotransfer_2"/>
    <property type="match status" value="1"/>
</dbReference>
<comment type="caution">
    <text evidence="1">The sequence shown here is derived from an EMBL/GenBank/DDBJ whole genome shotgun (WGS) entry which is preliminary data.</text>
</comment>
<organism evidence="1 2">
    <name type="scientific">Rubrivivax gelatinosus</name>
    <name type="common">Rhodocyclus gelatinosus</name>
    <name type="synonym">Rhodopseudomonas gelatinosa</name>
    <dbReference type="NCBI Taxonomy" id="28068"/>
    <lineage>
        <taxon>Bacteria</taxon>
        <taxon>Pseudomonadati</taxon>
        <taxon>Pseudomonadota</taxon>
        <taxon>Betaproteobacteria</taxon>
        <taxon>Burkholderiales</taxon>
        <taxon>Sphaerotilaceae</taxon>
        <taxon>Rubrivivax</taxon>
    </lineage>
</organism>
<dbReference type="RefSeq" id="WP_165908580.1">
    <property type="nucleotide sequence ID" value="NZ_CP181386.1"/>
</dbReference>
<accession>A0A4V2SFF9</accession>
<dbReference type="GO" id="GO:0008146">
    <property type="term" value="F:sulfotransferase activity"/>
    <property type="evidence" value="ECO:0007669"/>
    <property type="project" value="InterPro"/>
</dbReference>
<dbReference type="AlphaFoldDB" id="A0A4V2SFF9"/>
<dbReference type="GeneID" id="99686420"/>
<dbReference type="SUPFAM" id="SSF52540">
    <property type="entry name" value="P-loop containing nucleoside triphosphate hydrolases"/>
    <property type="match status" value="1"/>
</dbReference>
<sequence>MLVSHRHQFIFVKTLKTGGTSVEGYFERWCMPEGAWVPSHTREMHISEAGIVGERAGSRPNPPEWWNHMPAEMIRDRVGPQTWESYFKFSVVRNPYDQMVSLFYFKNRELAGSTFDGSHPAAFMEWLRTVEAPNSASLCSVDGRLALDFLIRYERLHDDLQTVCARVGVPWDRQWLPEYKRGLRPPQAQVAAMYGPEARAIADRLLAEELDRLGYTFPG</sequence>
<evidence type="ECO:0000313" key="1">
    <source>
        <dbReference type="EMBL" id="TCO97187.1"/>
    </source>
</evidence>
<proteinExistence type="predicted"/>
<protein>
    <submittedName>
        <fullName evidence="1">Sulfotransferase family protein</fullName>
    </submittedName>
</protein>
<dbReference type="Gene3D" id="3.40.50.300">
    <property type="entry name" value="P-loop containing nucleotide triphosphate hydrolases"/>
    <property type="match status" value="1"/>
</dbReference>
<evidence type="ECO:0000313" key="2">
    <source>
        <dbReference type="Proteomes" id="UP000295106"/>
    </source>
</evidence>
<dbReference type="Proteomes" id="UP000295106">
    <property type="component" value="Unassembled WGS sequence"/>
</dbReference>
<name>A0A4V2SFF9_RUBGE</name>
<gene>
    <name evidence="1" type="ORF">EV684_12327</name>
</gene>
<keyword evidence="1" id="KW-0808">Transferase</keyword>